<evidence type="ECO:0000259" key="1">
    <source>
        <dbReference type="Pfam" id="PF01869"/>
    </source>
</evidence>
<sequence length="308" mass="31147">MDTSPKAEPGSGSGRIIGLDIGGTKTHGLLLQHGTAAAEAVAGSANVQNVSPAQAAANLAEIFAALGAGAVERVIAGSGGIDTDDDAAALRALIAEQVPGAVIDVIHDTRLILAAGESPAGIAVIAGTGSVAWGQAPDGREARSGGWGYLLGDEGSGYWIAREAVRRTLRRMNLGLEPDPLAAALLPACSVRAPEELISLFHAPATGRRYWAGKAGIVFEAADAGSAAAAEIIEAASRHLAGLAADTARLLGITGPVVIGGGLGVNQPLLQAQLRQDLERAGLADIRFLTQDPVYGVRYLTAGQAPRG</sequence>
<reference evidence="2 3" key="1">
    <citation type="submission" date="2021-05" db="EMBL/GenBank/DDBJ databases">
        <title>Novel species in genus Arthrobacter.</title>
        <authorList>
            <person name="Zhang G."/>
        </authorList>
    </citation>
    <scope>NUCLEOTIDE SEQUENCE [LARGE SCALE GENOMIC DNA]</scope>
    <source>
        <strain evidence="3">zg-ZUI227</strain>
    </source>
</reference>
<dbReference type="CDD" id="cd24007">
    <property type="entry name" value="ASKHA_NBD_eukNAGK-like"/>
    <property type="match status" value="1"/>
</dbReference>
<accession>A0A975M3V7</accession>
<dbReference type="SUPFAM" id="SSF53067">
    <property type="entry name" value="Actin-like ATPase domain"/>
    <property type="match status" value="2"/>
</dbReference>
<dbReference type="Pfam" id="PF01869">
    <property type="entry name" value="BcrAD_BadFG"/>
    <property type="match status" value="1"/>
</dbReference>
<keyword evidence="3" id="KW-1185">Reference proteome</keyword>
<gene>
    <name evidence="2" type="ORF">KKR91_13090</name>
</gene>
<dbReference type="KEGG" id="ajg:KKR91_13090"/>
<dbReference type="EMBL" id="CP076022">
    <property type="protein sequence ID" value="QWC09412.1"/>
    <property type="molecule type" value="Genomic_DNA"/>
</dbReference>
<proteinExistence type="predicted"/>
<dbReference type="InterPro" id="IPR052519">
    <property type="entry name" value="Euk-type_GlcNAc_Kinase"/>
</dbReference>
<name>A0A975M3V7_9MICC</name>
<dbReference type="RefSeq" id="WP_210231121.1">
    <property type="nucleotide sequence ID" value="NZ_CP076022.1"/>
</dbReference>
<organism evidence="2 3">
    <name type="scientific">Arthrobacter jiangjiafuii</name>
    <dbReference type="NCBI Taxonomy" id="2817475"/>
    <lineage>
        <taxon>Bacteria</taxon>
        <taxon>Bacillati</taxon>
        <taxon>Actinomycetota</taxon>
        <taxon>Actinomycetes</taxon>
        <taxon>Micrococcales</taxon>
        <taxon>Micrococcaceae</taxon>
        <taxon>Arthrobacter</taxon>
    </lineage>
</organism>
<dbReference type="PANTHER" id="PTHR43190:SF3">
    <property type="entry name" value="N-ACETYL-D-GLUCOSAMINE KINASE"/>
    <property type="match status" value="1"/>
</dbReference>
<dbReference type="PANTHER" id="PTHR43190">
    <property type="entry name" value="N-ACETYL-D-GLUCOSAMINE KINASE"/>
    <property type="match status" value="1"/>
</dbReference>
<evidence type="ECO:0000313" key="3">
    <source>
        <dbReference type="Proteomes" id="UP000676885"/>
    </source>
</evidence>
<dbReference type="Gene3D" id="3.30.420.40">
    <property type="match status" value="2"/>
</dbReference>
<dbReference type="InterPro" id="IPR002731">
    <property type="entry name" value="ATPase_BadF"/>
</dbReference>
<feature type="domain" description="ATPase BadF/BadG/BcrA/BcrD type" evidence="1">
    <location>
        <begin position="17"/>
        <end position="273"/>
    </location>
</feature>
<dbReference type="Proteomes" id="UP000676885">
    <property type="component" value="Chromosome"/>
</dbReference>
<evidence type="ECO:0000313" key="2">
    <source>
        <dbReference type="EMBL" id="QWC09412.1"/>
    </source>
</evidence>
<dbReference type="InterPro" id="IPR043129">
    <property type="entry name" value="ATPase_NBD"/>
</dbReference>
<protein>
    <submittedName>
        <fullName evidence="2">ATPase</fullName>
    </submittedName>
</protein>
<dbReference type="AlphaFoldDB" id="A0A975M3V7"/>